<keyword evidence="1" id="KW-1185">Reference proteome</keyword>
<dbReference type="RefSeq" id="XP_017782050.1">
    <property type="nucleotide sequence ID" value="XM_017926561.1"/>
</dbReference>
<proteinExistence type="predicted"/>
<sequence length="167" mass="18215">MNSAPAPRQSSYSCVLKGVHKTITMEEVEDALMDHQLRPSKLWRITSRKTGEPTTLVRILSRHEEDVLSLIQNGLKLLGERLRAEASHPPPNQPLQCNRCLAFHAITTGCTKSQTCGLCSGPHATNFCTKTAETTPKCANCGGNHAAFSYSAPAAQRPPLRQSLLPL</sequence>
<reference evidence="2" key="1">
    <citation type="submission" date="2025-08" db="UniProtKB">
        <authorList>
            <consortium name="RefSeq"/>
        </authorList>
    </citation>
    <scope>IDENTIFICATION</scope>
    <source>
        <tissue evidence="2">Whole Larva</tissue>
    </source>
</reference>
<organism evidence="1 2">
    <name type="scientific">Nicrophorus vespilloides</name>
    <name type="common">Boreal carrion beetle</name>
    <dbReference type="NCBI Taxonomy" id="110193"/>
    <lineage>
        <taxon>Eukaryota</taxon>
        <taxon>Metazoa</taxon>
        <taxon>Ecdysozoa</taxon>
        <taxon>Arthropoda</taxon>
        <taxon>Hexapoda</taxon>
        <taxon>Insecta</taxon>
        <taxon>Pterygota</taxon>
        <taxon>Neoptera</taxon>
        <taxon>Endopterygota</taxon>
        <taxon>Coleoptera</taxon>
        <taxon>Polyphaga</taxon>
        <taxon>Staphyliniformia</taxon>
        <taxon>Silphidae</taxon>
        <taxon>Nicrophorinae</taxon>
        <taxon>Nicrophorus</taxon>
    </lineage>
</organism>
<evidence type="ECO:0000313" key="2">
    <source>
        <dbReference type="RefSeq" id="XP_017782050.1"/>
    </source>
</evidence>
<dbReference type="GeneID" id="108566588"/>
<protein>
    <submittedName>
        <fullName evidence="2">Nucleic-acid-binding protein from mobile element jockey-like</fullName>
    </submittedName>
</protein>
<dbReference type="Proteomes" id="UP000695000">
    <property type="component" value="Unplaced"/>
</dbReference>
<evidence type="ECO:0000313" key="1">
    <source>
        <dbReference type="Proteomes" id="UP000695000"/>
    </source>
</evidence>
<gene>
    <name evidence="2" type="primary">LOC108566588</name>
</gene>
<name>A0ABM1N5F0_NICVS</name>
<accession>A0ABM1N5F0</accession>